<proteinExistence type="predicted"/>
<gene>
    <name evidence="1" type="ORF">CAPSK01_004003</name>
</gene>
<reference evidence="1 2" key="1">
    <citation type="submission" date="2014-07" db="EMBL/GenBank/DDBJ databases">
        <title>Expanding our view of genomic diversity in Candidatus Accumulibacter clades.</title>
        <authorList>
            <person name="Skennerton C.T."/>
            <person name="Barr J.J."/>
            <person name="Slater F.R."/>
            <person name="Bond P.L."/>
            <person name="Tyson G.W."/>
        </authorList>
    </citation>
    <scope>NUCLEOTIDE SEQUENCE [LARGE SCALE GENOMIC DNA]</scope>
    <source>
        <strain evidence="2">SK-01</strain>
    </source>
</reference>
<evidence type="ECO:0000313" key="1">
    <source>
        <dbReference type="EMBL" id="KFB66638.1"/>
    </source>
</evidence>
<dbReference type="EMBL" id="JDSS02000039">
    <property type="protein sequence ID" value="KFB66638.1"/>
    <property type="molecule type" value="Genomic_DNA"/>
</dbReference>
<name>A0A084XVZ4_9PROT</name>
<evidence type="ECO:0000313" key="2">
    <source>
        <dbReference type="Proteomes" id="UP000019812"/>
    </source>
</evidence>
<comment type="caution">
    <text evidence="1">The sequence shown here is derived from an EMBL/GenBank/DDBJ whole genome shotgun (WGS) entry which is preliminary data.</text>
</comment>
<dbReference type="Proteomes" id="UP000019812">
    <property type="component" value="Unassembled WGS sequence"/>
</dbReference>
<accession>A0A084XVZ4</accession>
<organism evidence="1 2">
    <name type="scientific">Candidatus Accumulibacter vicinus</name>
    <dbReference type="NCBI Taxonomy" id="2954382"/>
    <lineage>
        <taxon>Bacteria</taxon>
        <taxon>Pseudomonadati</taxon>
        <taxon>Pseudomonadota</taxon>
        <taxon>Betaproteobacteria</taxon>
        <taxon>Candidatus Accumulibacter</taxon>
    </lineage>
</organism>
<dbReference type="AlphaFoldDB" id="A0A084XVZ4"/>
<protein>
    <submittedName>
        <fullName evidence="1">Uncharacterized protein</fullName>
    </submittedName>
</protein>
<sequence length="182" mass="19291">MGNGRFHHRHFVLPEGANIQPGALRAGFRQARQAHSPQAIGGIVLQQARTDQQRIGGGGAKLVGFIQTECDRAHSATDAGRIAALSSRQRAGRGRAECVQELLAGGFDSGSVRHQAIRQRGKRFALFGVNLEERGNHGANFGAAGAIFGDRFSGGSGFNRGDVRGFSGDSGGFIHGDFLRKV</sequence>